<dbReference type="InterPro" id="IPR034466">
    <property type="entry name" value="Methyltransferase_Class_B"/>
</dbReference>
<dbReference type="GO" id="GO:0003824">
    <property type="term" value="F:catalytic activity"/>
    <property type="evidence" value="ECO:0007669"/>
    <property type="project" value="InterPro"/>
</dbReference>
<dbReference type="PANTHER" id="PTHR43409:SF16">
    <property type="entry name" value="SLR0320 PROTEIN"/>
    <property type="match status" value="1"/>
</dbReference>
<dbReference type="SMART" id="SM00729">
    <property type="entry name" value="Elp3"/>
    <property type="match status" value="1"/>
</dbReference>
<keyword evidence="3" id="KW-0479">Metal-binding</keyword>
<dbReference type="CDD" id="cd02068">
    <property type="entry name" value="radical_SAM_B12_BD"/>
    <property type="match status" value="1"/>
</dbReference>
<dbReference type="PROSITE" id="PS51332">
    <property type="entry name" value="B12_BINDING"/>
    <property type="match status" value="1"/>
</dbReference>
<dbReference type="InterPro" id="IPR007197">
    <property type="entry name" value="rSAM"/>
</dbReference>
<feature type="non-terminal residue" evidence="8">
    <location>
        <position position="1"/>
    </location>
</feature>
<sequence>SGSRWPFTAVDCRTNNIGYTPYPFFLGYLSSMLSQKGTINTIVDGVAENLSNAVFLERVAGYEPDIILMEVATASYLVDTYWLMKIKERLPNVKTIWAGTHVSAIKGKLLDENPMIDFLLTGEFEKSGLNLIEAIKNESGYSDIKGIIYRDDKGVTIENPPCKLIEDLDDLPEPERLRVSIYRYNDLFAGMEYPSLQIHASRGCPFPCIYCLWPQTLYGGQNYRVRSPEKVVDEIEKLVSEFGFKSVYFDDDTFNLGKKRILKICEEMGKRKLDIKWGAMARADTSDYETFEAMKKAGLVGIKFGVESGSQELVNNAEKDLDLSKVEKAVQWCKELSIKTHLTFTFGLPGETKETIDETIAYAKKLKPDSIQFSITTPFPGTKYYDMYKEKGNILTNEWEKFDGGQYTVIKSDNLSTEELENAVNRANIEVWS</sequence>
<keyword evidence="5" id="KW-0411">Iron-sulfur</keyword>
<proteinExistence type="predicted"/>
<dbReference type="InterPro" id="IPR058240">
    <property type="entry name" value="rSAM_sf"/>
</dbReference>
<gene>
    <name evidence="8" type="ORF">MNBD_NITROSPINAE02-2206</name>
</gene>
<organism evidence="8">
    <name type="scientific">hydrothermal vent metagenome</name>
    <dbReference type="NCBI Taxonomy" id="652676"/>
    <lineage>
        <taxon>unclassified sequences</taxon>
        <taxon>metagenomes</taxon>
        <taxon>ecological metagenomes</taxon>
    </lineage>
</organism>
<dbReference type="GO" id="GO:0051539">
    <property type="term" value="F:4 iron, 4 sulfur cluster binding"/>
    <property type="evidence" value="ECO:0007669"/>
    <property type="project" value="UniProtKB-KW"/>
</dbReference>
<dbReference type="EMBL" id="UOGE01000092">
    <property type="protein sequence ID" value="VAX23984.1"/>
    <property type="molecule type" value="Genomic_DNA"/>
</dbReference>
<comment type="cofactor">
    <cofactor evidence="1">
        <name>[4Fe-4S] cluster</name>
        <dbReference type="ChEBI" id="CHEBI:49883"/>
    </cofactor>
</comment>
<dbReference type="GO" id="GO:0031419">
    <property type="term" value="F:cobalamin binding"/>
    <property type="evidence" value="ECO:0007669"/>
    <property type="project" value="InterPro"/>
</dbReference>
<evidence type="ECO:0000256" key="3">
    <source>
        <dbReference type="ARBA" id="ARBA00022723"/>
    </source>
</evidence>
<feature type="domain" description="B12-binding" evidence="6">
    <location>
        <begin position="9"/>
        <end position="142"/>
    </location>
</feature>
<evidence type="ECO:0000256" key="1">
    <source>
        <dbReference type="ARBA" id="ARBA00001966"/>
    </source>
</evidence>
<evidence type="ECO:0000259" key="6">
    <source>
        <dbReference type="PROSITE" id="PS51332"/>
    </source>
</evidence>
<feature type="domain" description="Radical SAM core" evidence="7">
    <location>
        <begin position="188"/>
        <end position="418"/>
    </location>
</feature>
<accession>A0A3B1CJ54</accession>
<protein>
    <submittedName>
        <fullName evidence="8">Uncharacterized protein</fullName>
    </submittedName>
</protein>
<dbReference type="Pfam" id="PF04055">
    <property type="entry name" value="Radical_SAM"/>
    <property type="match status" value="1"/>
</dbReference>
<keyword evidence="4" id="KW-0408">Iron</keyword>
<dbReference type="AlphaFoldDB" id="A0A3B1CJ54"/>
<dbReference type="SFLD" id="SFLDG01082">
    <property type="entry name" value="B12-binding_domain_containing"/>
    <property type="match status" value="1"/>
</dbReference>
<dbReference type="InterPro" id="IPR051198">
    <property type="entry name" value="BchE-like"/>
</dbReference>
<dbReference type="GO" id="GO:0046872">
    <property type="term" value="F:metal ion binding"/>
    <property type="evidence" value="ECO:0007669"/>
    <property type="project" value="UniProtKB-KW"/>
</dbReference>
<dbReference type="SFLD" id="SFLDG01123">
    <property type="entry name" value="methyltransferase_(Class_B)"/>
    <property type="match status" value="1"/>
</dbReference>
<evidence type="ECO:0000313" key="8">
    <source>
        <dbReference type="EMBL" id="VAX23984.1"/>
    </source>
</evidence>
<keyword evidence="2" id="KW-0949">S-adenosyl-L-methionine</keyword>
<dbReference type="Gene3D" id="3.80.30.20">
    <property type="entry name" value="tm_1862 like domain"/>
    <property type="match status" value="1"/>
</dbReference>
<evidence type="ECO:0000259" key="7">
    <source>
        <dbReference type="PROSITE" id="PS51918"/>
    </source>
</evidence>
<evidence type="ECO:0000256" key="4">
    <source>
        <dbReference type="ARBA" id="ARBA00023004"/>
    </source>
</evidence>
<dbReference type="CDD" id="cd01335">
    <property type="entry name" value="Radical_SAM"/>
    <property type="match status" value="1"/>
</dbReference>
<dbReference type="PROSITE" id="PS51918">
    <property type="entry name" value="RADICAL_SAM"/>
    <property type="match status" value="1"/>
</dbReference>
<reference evidence="8" key="1">
    <citation type="submission" date="2018-06" db="EMBL/GenBank/DDBJ databases">
        <authorList>
            <person name="Zhirakovskaya E."/>
        </authorList>
    </citation>
    <scope>NUCLEOTIDE SEQUENCE</scope>
</reference>
<dbReference type="GO" id="GO:0005829">
    <property type="term" value="C:cytosol"/>
    <property type="evidence" value="ECO:0007669"/>
    <property type="project" value="TreeGrafter"/>
</dbReference>
<evidence type="ECO:0000256" key="2">
    <source>
        <dbReference type="ARBA" id="ARBA00022691"/>
    </source>
</evidence>
<name>A0A3B1CJ54_9ZZZZ</name>
<evidence type="ECO:0000256" key="5">
    <source>
        <dbReference type="ARBA" id="ARBA00023014"/>
    </source>
</evidence>
<dbReference type="SUPFAM" id="SSF102114">
    <property type="entry name" value="Radical SAM enzymes"/>
    <property type="match status" value="1"/>
</dbReference>
<dbReference type="InterPro" id="IPR023404">
    <property type="entry name" value="rSAM_horseshoe"/>
</dbReference>
<dbReference type="InterPro" id="IPR006158">
    <property type="entry name" value="Cobalamin-bd"/>
</dbReference>
<dbReference type="PANTHER" id="PTHR43409">
    <property type="entry name" value="ANAEROBIC MAGNESIUM-PROTOPORPHYRIN IX MONOMETHYL ESTER CYCLASE-RELATED"/>
    <property type="match status" value="1"/>
</dbReference>
<dbReference type="SFLD" id="SFLDS00029">
    <property type="entry name" value="Radical_SAM"/>
    <property type="match status" value="1"/>
</dbReference>
<dbReference type="Gene3D" id="3.40.50.280">
    <property type="entry name" value="Cobalamin-binding domain"/>
    <property type="match status" value="1"/>
</dbReference>
<dbReference type="InterPro" id="IPR006638">
    <property type="entry name" value="Elp3/MiaA/NifB-like_rSAM"/>
</dbReference>